<keyword evidence="2" id="KW-1185">Reference proteome</keyword>
<gene>
    <name evidence="1" type="ORF">BV22DRAFT_604542</name>
</gene>
<dbReference type="EMBL" id="MU266461">
    <property type="protein sequence ID" value="KAH7923135.1"/>
    <property type="molecule type" value="Genomic_DNA"/>
</dbReference>
<name>A0ACB8BCU1_9AGAM</name>
<proteinExistence type="predicted"/>
<evidence type="ECO:0000313" key="2">
    <source>
        <dbReference type="Proteomes" id="UP000790709"/>
    </source>
</evidence>
<protein>
    <submittedName>
        <fullName evidence="1">Uncharacterized protein</fullName>
    </submittedName>
</protein>
<dbReference type="Proteomes" id="UP000790709">
    <property type="component" value="Unassembled WGS sequence"/>
</dbReference>
<accession>A0ACB8BCU1</accession>
<reference evidence="1" key="1">
    <citation type="journal article" date="2021" name="New Phytol.">
        <title>Evolutionary innovations through gain and loss of genes in the ectomycorrhizal Boletales.</title>
        <authorList>
            <person name="Wu G."/>
            <person name="Miyauchi S."/>
            <person name="Morin E."/>
            <person name="Kuo A."/>
            <person name="Drula E."/>
            <person name="Varga T."/>
            <person name="Kohler A."/>
            <person name="Feng B."/>
            <person name="Cao Y."/>
            <person name="Lipzen A."/>
            <person name="Daum C."/>
            <person name="Hundley H."/>
            <person name="Pangilinan J."/>
            <person name="Johnson J."/>
            <person name="Barry K."/>
            <person name="LaButti K."/>
            <person name="Ng V."/>
            <person name="Ahrendt S."/>
            <person name="Min B."/>
            <person name="Choi I.G."/>
            <person name="Park H."/>
            <person name="Plett J.M."/>
            <person name="Magnuson J."/>
            <person name="Spatafora J.W."/>
            <person name="Nagy L.G."/>
            <person name="Henrissat B."/>
            <person name="Grigoriev I.V."/>
            <person name="Yang Z.L."/>
            <person name="Xu J."/>
            <person name="Martin F.M."/>
        </authorList>
    </citation>
    <scope>NUCLEOTIDE SEQUENCE</scope>
    <source>
        <strain evidence="1">KUC20120723A-06</strain>
    </source>
</reference>
<evidence type="ECO:0000313" key="1">
    <source>
        <dbReference type="EMBL" id="KAH7923135.1"/>
    </source>
</evidence>
<sequence>MRAQNNAPARSLIPNIIIFGETGSGKSSLVNLIANCDIAKTSSGAAGCTLDARDYLVRIRDQEIRLWDTVGLNEPSLGSGGYLDAVEKAYKLISSLQRTGGITLLVFCMRGGRITAPAQNNYRLFFHILCDKKVPIALVLTNLENETPMEGWWEKNEGQFYQAGMRPIAHACITASPGLGDAYRKKYEESKEAVHRLLLAQVPALPMNEEVGAWFARLSRRLRNWIFRQPSAPSAPSFNDLTKRLKKKCGFSKMEAQYLARKIIETDDASDDGLDTYELRSE</sequence>
<organism evidence="1 2">
    <name type="scientific">Leucogyrophana mollusca</name>
    <dbReference type="NCBI Taxonomy" id="85980"/>
    <lineage>
        <taxon>Eukaryota</taxon>
        <taxon>Fungi</taxon>
        <taxon>Dikarya</taxon>
        <taxon>Basidiomycota</taxon>
        <taxon>Agaricomycotina</taxon>
        <taxon>Agaricomycetes</taxon>
        <taxon>Agaricomycetidae</taxon>
        <taxon>Boletales</taxon>
        <taxon>Boletales incertae sedis</taxon>
        <taxon>Leucogyrophana</taxon>
    </lineage>
</organism>
<comment type="caution">
    <text evidence="1">The sequence shown here is derived from an EMBL/GenBank/DDBJ whole genome shotgun (WGS) entry which is preliminary data.</text>
</comment>